<keyword evidence="1" id="KW-1133">Transmembrane helix</keyword>
<keyword evidence="3" id="KW-1185">Reference proteome</keyword>
<evidence type="ECO:0000313" key="3">
    <source>
        <dbReference type="Proteomes" id="UP000001422"/>
    </source>
</evidence>
<dbReference type="STRING" id="84588.SYNW1974"/>
<accession>Q7U4T9</accession>
<evidence type="ECO:0000256" key="1">
    <source>
        <dbReference type="SAM" id="Phobius"/>
    </source>
</evidence>
<reference evidence="2 3" key="1">
    <citation type="journal article" date="2003" name="Nature">
        <title>The genome of a motile marine Synechococcus.</title>
        <authorList>
            <person name="Palenik B."/>
            <person name="Brahamsha B."/>
            <person name="Larimer F."/>
            <person name="Land M."/>
            <person name="Hauser L."/>
            <person name="Chain P."/>
            <person name="Lamerdin J."/>
            <person name="Regala W."/>
            <person name="Allen E.A."/>
            <person name="McCarren J."/>
            <person name="Paulsen I."/>
            <person name="Dufresne A."/>
            <person name="Partensky F."/>
            <person name="Webb E."/>
            <person name="Waterbury J."/>
        </authorList>
    </citation>
    <scope>NUCLEOTIDE SEQUENCE [LARGE SCALE GENOMIC DNA]</scope>
    <source>
        <strain evidence="2 3">WH8102</strain>
    </source>
</reference>
<dbReference type="EMBL" id="BX569694">
    <property type="protein sequence ID" value="CAE08489.1"/>
    <property type="molecule type" value="Genomic_DNA"/>
</dbReference>
<gene>
    <name evidence="2" type="ordered locus">SYNW1974</name>
</gene>
<organism evidence="2 3">
    <name type="scientific">Parasynechococcus marenigrum (strain WH8102)</name>
    <dbReference type="NCBI Taxonomy" id="84588"/>
    <lineage>
        <taxon>Bacteria</taxon>
        <taxon>Bacillati</taxon>
        <taxon>Cyanobacteriota</taxon>
        <taxon>Cyanophyceae</taxon>
        <taxon>Synechococcales</taxon>
        <taxon>Prochlorococcaceae</taxon>
        <taxon>Parasynechococcus</taxon>
        <taxon>Parasynechococcus marenigrum</taxon>
    </lineage>
</organism>
<feature type="transmembrane region" description="Helical" evidence="1">
    <location>
        <begin position="31"/>
        <end position="48"/>
    </location>
</feature>
<dbReference type="HOGENOM" id="CLU_211691_0_0_3"/>
<proteinExistence type="predicted"/>
<sequence length="57" mass="6461">MTTLIGCILLLLGLLHWLVEPLEAVLTSVLRLGWLGWLVLPLALWLLSGRQWDQTKP</sequence>
<evidence type="ECO:0000313" key="2">
    <source>
        <dbReference type="EMBL" id="CAE08489.1"/>
    </source>
</evidence>
<dbReference type="KEGG" id="syw:SYNW1974"/>
<dbReference type="Proteomes" id="UP000001422">
    <property type="component" value="Chromosome"/>
</dbReference>
<keyword evidence="1" id="KW-0472">Membrane</keyword>
<name>Q7U4T9_PARMW</name>
<keyword evidence="1" id="KW-0812">Transmembrane</keyword>
<dbReference type="RefSeq" id="WP_011128832.1">
    <property type="nucleotide sequence ID" value="NC_005070.1"/>
</dbReference>
<protein>
    <submittedName>
        <fullName evidence="2">Uncharacterized protein</fullName>
    </submittedName>
</protein>
<dbReference type="AlphaFoldDB" id="Q7U4T9"/>